<evidence type="ECO:0000313" key="4">
    <source>
        <dbReference type="Proteomes" id="UP001596403"/>
    </source>
</evidence>
<comment type="subcellular location">
    <subcellularLocation>
        <location evidence="1">Periplasm</location>
    </subcellularLocation>
</comment>
<dbReference type="Pfam" id="PF01547">
    <property type="entry name" value="SBP_bac_1"/>
    <property type="match status" value="1"/>
</dbReference>
<evidence type="ECO:0000256" key="1">
    <source>
        <dbReference type="ARBA" id="ARBA00004418"/>
    </source>
</evidence>
<evidence type="ECO:0000256" key="2">
    <source>
        <dbReference type="ARBA" id="ARBA00008520"/>
    </source>
</evidence>
<dbReference type="PANTHER" id="PTHR43649">
    <property type="entry name" value="ARABINOSE-BINDING PROTEIN-RELATED"/>
    <property type="match status" value="1"/>
</dbReference>
<proteinExistence type="inferred from homology"/>
<name>A0ABW1Z1F6_9RHOB</name>
<dbReference type="Gene3D" id="3.40.190.10">
    <property type="entry name" value="Periplasmic binding protein-like II"/>
    <property type="match status" value="2"/>
</dbReference>
<protein>
    <submittedName>
        <fullName evidence="3">ABC transporter substrate-binding protein</fullName>
    </submittedName>
</protein>
<accession>A0ABW1Z1F6</accession>
<gene>
    <name evidence="3" type="ORF">ACFQAU_10925</name>
</gene>
<dbReference type="SUPFAM" id="SSF53850">
    <property type="entry name" value="Periplasmic binding protein-like II"/>
    <property type="match status" value="1"/>
</dbReference>
<reference evidence="4" key="1">
    <citation type="journal article" date="2019" name="Int. J. Syst. Evol. Microbiol.">
        <title>The Global Catalogue of Microorganisms (GCM) 10K type strain sequencing project: providing services to taxonomists for standard genome sequencing and annotation.</title>
        <authorList>
            <consortium name="The Broad Institute Genomics Platform"/>
            <consortium name="The Broad Institute Genome Sequencing Center for Infectious Disease"/>
            <person name="Wu L."/>
            <person name="Ma J."/>
        </authorList>
    </citation>
    <scope>NUCLEOTIDE SEQUENCE [LARGE SCALE GENOMIC DNA]</scope>
    <source>
        <strain evidence="4">NBRC 111368</strain>
    </source>
</reference>
<evidence type="ECO:0000313" key="3">
    <source>
        <dbReference type="EMBL" id="MFC6642140.1"/>
    </source>
</evidence>
<dbReference type="InterPro" id="IPR006059">
    <property type="entry name" value="SBP"/>
</dbReference>
<dbReference type="RefSeq" id="WP_386282210.1">
    <property type="nucleotide sequence ID" value="NZ_JBHSWA010000001.1"/>
</dbReference>
<comment type="caution">
    <text evidence="3">The sequence shown here is derived from an EMBL/GenBank/DDBJ whole genome shotgun (WGS) entry which is preliminary data.</text>
</comment>
<dbReference type="Proteomes" id="UP001596403">
    <property type="component" value="Unassembled WGS sequence"/>
</dbReference>
<dbReference type="InterPro" id="IPR050490">
    <property type="entry name" value="Bact_solute-bd_prot1"/>
</dbReference>
<organism evidence="3 4">
    <name type="scientific">Sulfitobacter profundi</name>
    <dbReference type="NCBI Taxonomy" id="2679961"/>
    <lineage>
        <taxon>Bacteria</taxon>
        <taxon>Pseudomonadati</taxon>
        <taxon>Pseudomonadota</taxon>
        <taxon>Alphaproteobacteria</taxon>
        <taxon>Rhodobacterales</taxon>
        <taxon>Roseobacteraceae</taxon>
        <taxon>Sulfitobacter</taxon>
    </lineage>
</organism>
<comment type="similarity">
    <text evidence="2">Belongs to the bacterial solute-binding protein 1 family.</text>
</comment>
<sequence>MAARARGLVGDARTLSVLLPEGSRANLEPVAAVFTERTGVKVDLQEVHVDQINAELMLNSVLGEAKYDVALPATFGVADLVAAGAIHALDDYAARYEPTGFRDPMLYQEGDRFDGQNYGFQTDGDAYVMFYHREMLHDPDEQARYADRFGYSLAMPETWVELDRQIRFFHAPEAGRYGGLLFRTPGYLAWEWWIRFHAKGYWPLSPDMTPQIAEDPGVAALEELIAISDSLVPDSSNLGLFENWARYAKGDVYCNIGWGGTQKYLNSPRSLMRGRMIYGPTPGGKVGGNSLQHPISTGGGALWSAQHRHRRNSPIYLPYLPSHLRCRHWPFGRQMAFSTLTERNTTAIRA</sequence>
<dbReference type="PANTHER" id="PTHR43649:SF12">
    <property type="entry name" value="DIACETYLCHITOBIOSE BINDING PROTEIN DASA"/>
    <property type="match status" value="1"/>
</dbReference>
<dbReference type="EMBL" id="JBHSWA010000001">
    <property type="protein sequence ID" value="MFC6642140.1"/>
    <property type="molecule type" value="Genomic_DNA"/>
</dbReference>
<keyword evidence="4" id="KW-1185">Reference proteome</keyword>